<dbReference type="PANTHER" id="PTHR24320">
    <property type="entry name" value="RETINOL DEHYDROGENASE"/>
    <property type="match status" value="1"/>
</dbReference>
<keyword evidence="5" id="KW-1185">Reference proteome</keyword>
<comment type="caution">
    <text evidence="4">The sequence shown here is derived from an EMBL/GenBank/DDBJ whole genome shotgun (WGS) entry which is preliminary data.</text>
</comment>
<dbReference type="Gene3D" id="3.40.50.720">
    <property type="entry name" value="NAD(P)-binding Rossmann-like Domain"/>
    <property type="match status" value="1"/>
</dbReference>
<feature type="region of interest" description="Disordered" evidence="3">
    <location>
        <begin position="694"/>
        <end position="798"/>
    </location>
</feature>
<evidence type="ECO:0000256" key="2">
    <source>
        <dbReference type="ARBA" id="ARBA00023002"/>
    </source>
</evidence>
<comment type="similarity">
    <text evidence="1">Belongs to the short-chain dehydrogenases/reductases (SDR) family.</text>
</comment>
<dbReference type="InterPro" id="IPR036291">
    <property type="entry name" value="NAD(P)-bd_dom_sf"/>
</dbReference>
<evidence type="ECO:0000313" key="5">
    <source>
        <dbReference type="Proteomes" id="UP000650467"/>
    </source>
</evidence>
<feature type="compositionally biased region" description="Low complexity" evidence="3">
    <location>
        <begin position="1062"/>
        <end position="1079"/>
    </location>
</feature>
<evidence type="ECO:0000256" key="1">
    <source>
        <dbReference type="ARBA" id="ARBA00006484"/>
    </source>
</evidence>
<protein>
    <submittedName>
        <fullName evidence="4">Uncharacterized protein</fullName>
    </submittedName>
</protein>
<feature type="compositionally biased region" description="Basic residues" evidence="3">
    <location>
        <begin position="724"/>
        <end position="735"/>
    </location>
</feature>
<feature type="compositionally biased region" description="Pro residues" evidence="3">
    <location>
        <begin position="1018"/>
        <end position="1028"/>
    </location>
</feature>
<feature type="compositionally biased region" description="Gly residues" evidence="3">
    <location>
        <begin position="998"/>
        <end position="1012"/>
    </location>
</feature>
<evidence type="ECO:0000313" key="4">
    <source>
        <dbReference type="EMBL" id="KAG2427863.1"/>
    </source>
</evidence>
<dbReference type="AlphaFoldDB" id="A0A835SQG4"/>
<feature type="region of interest" description="Disordered" evidence="3">
    <location>
        <begin position="313"/>
        <end position="369"/>
    </location>
</feature>
<feature type="compositionally biased region" description="Low complexity" evidence="3">
    <location>
        <begin position="893"/>
        <end position="905"/>
    </location>
</feature>
<feature type="compositionally biased region" description="Polar residues" evidence="3">
    <location>
        <begin position="820"/>
        <end position="829"/>
    </location>
</feature>
<dbReference type="PANTHER" id="PTHR24320:SF262">
    <property type="entry name" value="DEHYDROGENASE"/>
    <property type="match status" value="1"/>
</dbReference>
<dbReference type="Proteomes" id="UP000650467">
    <property type="component" value="Unassembled WGS sequence"/>
</dbReference>
<feature type="compositionally biased region" description="Polar residues" evidence="3">
    <location>
        <begin position="867"/>
        <end position="880"/>
    </location>
</feature>
<feature type="compositionally biased region" description="Low complexity" evidence="3">
    <location>
        <begin position="694"/>
        <end position="706"/>
    </location>
</feature>
<keyword evidence="2" id="KW-0560">Oxidoreductase</keyword>
<feature type="compositionally biased region" description="Basic and acidic residues" evidence="3">
    <location>
        <begin position="199"/>
        <end position="209"/>
    </location>
</feature>
<dbReference type="EMBL" id="JAEHOC010000038">
    <property type="protein sequence ID" value="KAG2427863.1"/>
    <property type="molecule type" value="Genomic_DNA"/>
</dbReference>
<reference evidence="4" key="1">
    <citation type="journal article" date="2020" name="bioRxiv">
        <title>Comparative genomics of Chlamydomonas.</title>
        <authorList>
            <person name="Craig R.J."/>
            <person name="Hasan A.R."/>
            <person name="Ness R.W."/>
            <person name="Keightley P.D."/>
        </authorList>
    </citation>
    <scope>NUCLEOTIDE SEQUENCE</scope>
    <source>
        <strain evidence="4">SAG 7.73</strain>
    </source>
</reference>
<name>A0A835SQG4_CHLIN</name>
<dbReference type="OrthoDB" id="544331at2759"/>
<feature type="compositionally biased region" description="Low complexity" evidence="3">
    <location>
        <begin position="7"/>
        <end position="16"/>
    </location>
</feature>
<feature type="compositionally biased region" description="Low complexity" evidence="3">
    <location>
        <begin position="943"/>
        <end position="983"/>
    </location>
</feature>
<gene>
    <name evidence="4" type="ORF">HXX76_012183</name>
</gene>
<dbReference type="InterPro" id="IPR002347">
    <property type="entry name" value="SDR_fam"/>
</dbReference>
<feature type="compositionally biased region" description="Low complexity" evidence="3">
    <location>
        <begin position="830"/>
        <end position="859"/>
    </location>
</feature>
<feature type="compositionally biased region" description="Gly residues" evidence="3">
    <location>
        <begin position="618"/>
        <end position="627"/>
    </location>
</feature>
<feature type="region of interest" description="Disordered" evidence="3">
    <location>
        <begin position="815"/>
        <end position="1087"/>
    </location>
</feature>
<dbReference type="Pfam" id="PF00106">
    <property type="entry name" value="adh_short"/>
    <property type="match status" value="1"/>
</dbReference>
<sequence>MQPDHNQLQQQEPPQQSAMAEAGAPPPPRDPPHNTEHRGSFPPDLPQHPQQHPQQLPAVRDLAGRVALVTGATSGLGLEAAAALAGRGATVLFGARNPGKAARVAAEIRARFAPGADLDLVLPAEQWPAQPDTATCQDDRSCNSGNGGGRCRRRRLYVPPLDLADPASICRFAAALLGPAPAPAVEPVPAAEPAPSHLAPDKTGAERAGAEAAAPGDVWVDGGDGGGGDGSGAAAGTDVWRLPLHILINNAGTSLLPPGPRSGVTDWGVNGLAQVNYLGAYQLTRLLAPKLLEGVRAEAAAAAAAEAEAAEAEATAAAAEAEAETEAAATPQATSGRSAGANTANAATSATGATGTTAGTTAGSPTTASRSRVAGRVVAVSSVTHRCYELPADPRLFLHSTSHMTYAWTKSANVLFAYELQRRLGAYGIQSCAVDPGGVRTSIWDEVPALAVPPAKWVIEALYAPPADGAAVLVEAATRPWDQDLSPRVPAPAADLRFYARGSFASPALTLVEAPWRVWWRVAAPSLYGTTVVAHSLADYPVRRWSGGRLFNATMPVRSAAQTYDGALAAALWRYSAQLVDTITAAAAAAAAGDAADEPAPSAASGLASAKAAGRGVWPGGGGGGADEGFTFAQPTPPPQAPGSGPGGPSGPEPGGAGAYDSPQATPTRKRAVMSPLQPQFGFSPGFPGAGGLAAAAGSGGAASAMSPPPPPAPAGGGGGGEAHHRHGSASRRRLVVASHGRGGEAGGAEGPAAAEGEEAAHDAAAAASPPPGGGRVWGSNAPSPAPSPAPLAVAVAVPPPPQSLKHVADEHGIVLPGPTNDNTSTAVSSSPAGQAAHEAAADASSAEGGLAAAPAPAGVMPLVPSFDNQGAAATSQRTDSLPPPPPLKRPHTTPAAAVATAATAAGGGSGSAMTAGGPPPPEASRQQRGEGTGPPPQPAPQSTPGARTEPAPAPHALAPSEPSASPAGPPAAAAAAAAAAAQTGGGGGGGKKKRGSRGGSSGGSEGGGGGAKEPTPSNAPIPTPAPIPVAERPAAAGGSGRGGGVSVSAGAADDGGGGPKPGAAGKAGTASAGGAAKPKQSKNRRH</sequence>
<proteinExistence type="inferred from homology"/>
<feature type="compositionally biased region" description="Gly residues" evidence="3">
    <location>
        <begin position="644"/>
        <end position="658"/>
    </location>
</feature>
<evidence type="ECO:0000256" key="3">
    <source>
        <dbReference type="SAM" id="MobiDB-lite"/>
    </source>
</evidence>
<organism evidence="4 5">
    <name type="scientific">Chlamydomonas incerta</name>
    <dbReference type="NCBI Taxonomy" id="51695"/>
    <lineage>
        <taxon>Eukaryota</taxon>
        <taxon>Viridiplantae</taxon>
        <taxon>Chlorophyta</taxon>
        <taxon>core chlorophytes</taxon>
        <taxon>Chlorophyceae</taxon>
        <taxon>CS clade</taxon>
        <taxon>Chlamydomonadales</taxon>
        <taxon>Chlamydomonadaceae</taxon>
        <taxon>Chlamydomonas</taxon>
    </lineage>
</organism>
<feature type="region of interest" description="Disordered" evidence="3">
    <location>
        <begin position="186"/>
        <end position="216"/>
    </location>
</feature>
<dbReference type="SUPFAM" id="SSF51735">
    <property type="entry name" value="NAD(P)-binding Rossmann-fold domains"/>
    <property type="match status" value="2"/>
</dbReference>
<feature type="compositionally biased region" description="Basic and acidic residues" evidence="3">
    <location>
        <begin position="30"/>
        <end position="39"/>
    </location>
</feature>
<feature type="region of interest" description="Disordered" evidence="3">
    <location>
        <begin position="1"/>
        <end position="55"/>
    </location>
</feature>
<dbReference type="GO" id="GO:0016491">
    <property type="term" value="F:oxidoreductase activity"/>
    <property type="evidence" value="ECO:0007669"/>
    <property type="project" value="UniProtKB-KW"/>
</dbReference>
<feature type="region of interest" description="Disordered" evidence="3">
    <location>
        <begin position="618"/>
        <end position="670"/>
    </location>
</feature>
<accession>A0A835SQG4</accession>